<evidence type="ECO:0000256" key="1">
    <source>
        <dbReference type="ARBA" id="ARBA00004974"/>
    </source>
</evidence>
<comment type="caution">
    <text evidence="15">The sequence shown here is derived from an EMBL/GenBank/DDBJ whole genome shotgun (WGS) entry which is preliminary data.</text>
</comment>
<dbReference type="InterPro" id="IPR029035">
    <property type="entry name" value="DHS-like_NAD/FAD-binding_dom"/>
</dbReference>
<dbReference type="SUPFAM" id="SSF52518">
    <property type="entry name" value="Thiamin diphosphate-binding fold (THDP-binding)"/>
    <property type="match status" value="2"/>
</dbReference>
<evidence type="ECO:0000256" key="2">
    <source>
        <dbReference type="ARBA" id="ARBA00005025"/>
    </source>
</evidence>
<dbReference type="Gene3D" id="3.40.50.1220">
    <property type="entry name" value="TPP-binding domain"/>
    <property type="match status" value="1"/>
</dbReference>
<feature type="domain" description="Thiamine pyrophosphate enzyme central" evidence="12">
    <location>
        <begin position="206"/>
        <end position="343"/>
    </location>
</feature>
<evidence type="ECO:0000313" key="16">
    <source>
        <dbReference type="Proteomes" id="UP001165679"/>
    </source>
</evidence>
<dbReference type="PANTHER" id="PTHR18968">
    <property type="entry name" value="THIAMINE PYROPHOSPHATE ENZYMES"/>
    <property type="match status" value="1"/>
</dbReference>
<comment type="cofactor">
    <cofactor evidence="11">
        <name>Mg(2+)</name>
        <dbReference type="ChEBI" id="CHEBI:18420"/>
    </cofactor>
    <text evidence="11">Binds 1 Mg(2+) ion per subunit.</text>
</comment>
<dbReference type="InterPro" id="IPR045229">
    <property type="entry name" value="TPP_enz"/>
</dbReference>
<evidence type="ECO:0000313" key="15">
    <source>
        <dbReference type="EMBL" id="MCW3474810.1"/>
    </source>
</evidence>
<dbReference type="InterPro" id="IPR012000">
    <property type="entry name" value="Thiamin_PyroP_enz_cen_dom"/>
</dbReference>
<dbReference type="InterPro" id="IPR029061">
    <property type="entry name" value="THDP-binding"/>
</dbReference>
<proteinExistence type="inferred from homology"/>
<keyword evidence="5 11" id="KW-0028">Amino-acid biosynthesis</keyword>
<dbReference type="GO" id="GO:0005948">
    <property type="term" value="C:acetolactate synthase complex"/>
    <property type="evidence" value="ECO:0007669"/>
    <property type="project" value="TreeGrafter"/>
</dbReference>
<dbReference type="GO" id="GO:0000287">
    <property type="term" value="F:magnesium ion binding"/>
    <property type="evidence" value="ECO:0007669"/>
    <property type="project" value="UniProtKB-UniRule"/>
</dbReference>
<protein>
    <recommendedName>
        <fullName evidence="4 11">Acetolactate synthase</fullName>
        <ecNumber evidence="4 11">2.2.1.6</ecNumber>
    </recommendedName>
</protein>
<comment type="similarity">
    <text evidence="3 11">Belongs to the TPP enzyme family.</text>
</comment>
<evidence type="ECO:0000256" key="4">
    <source>
        <dbReference type="ARBA" id="ARBA00013145"/>
    </source>
</evidence>
<evidence type="ECO:0000256" key="3">
    <source>
        <dbReference type="ARBA" id="ARBA00007812"/>
    </source>
</evidence>
<feature type="domain" description="Thiamine pyrophosphate enzyme N-terminal TPP-binding" evidence="14">
    <location>
        <begin position="18"/>
        <end position="131"/>
    </location>
</feature>
<sequence length="607" mass="65109">MSSGTAQTPIGDTELQAGAEVLLRALKDQGVEVIFGYPGGAVLPIYDAIFQQNAIRHILVRHEQAAVHAAEGYARSTGRVGVVLVTSGPGATNAVTGLVDALMDSIPVVCLTGQVPTHLIGNDAFQEADTTGITRPATKHNYLVKKSEDLARVVHEAFYVARSGRPGPVVIDLPKDILIGKAPYQAPPSAAHRSYRPQTEPDAGQIAKAVALLKSAKRPVIYTGGGVINAGTAASAALAAFVRKTGFPCTSTLMGLGAYPANDPQFLGMLGMHGTYEANLTMHGCDVMLNVGARFDDRVTGRLNAFSPGSHKIHIDIDPSSINKNVPVEVPIVADAGRALQALLAAWDADPTPVDRPAIAAWWKQIDGWRAIQCLRFTQDMTKGAIIKPQYAIQRLYDITRDLGREIFISTEVGQHQMWAAQYFRFDHPNHWMTSGGLGTMGYGLPSAMGVQVAHPDALVIDIAGEASILMNIQEMSTLAQYRLPVKVFILNNQYMGMVRQWQELLHGSRYSESYTAALPDFVKLADSFHGVGLRATSVDQLDDVIREMIALDRPVIADICVDQTENCFPMIPSGAAHNEMILGAEHGGNLQAGGAAGLTDEGLVLV</sequence>
<keyword evidence="10 11" id="KW-0100">Branched-chain amino acid biosynthesis</keyword>
<dbReference type="GO" id="GO:0003984">
    <property type="term" value="F:acetolactate synthase activity"/>
    <property type="evidence" value="ECO:0007669"/>
    <property type="project" value="UniProtKB-EC"/>
</dbReference>
<dbReference type="InterPro" id="IPR012001">
    <property type="entry name" value="Thiamin_PyroP_enz_TPP-bd_dom"/>
</dbReference>
<dbReference type="GO" id="GO:0009099">
    <property type="term" value="P:L-valine biosynthetic process"/>
    <property type="evidence" value="ECO:0007669"/>
    <property type="project" value="TreeGrafter"/>
</dbReference>
<comment type="pathway">
    <text evidence="1 11">Amino-acid biosynthesis; L-isoleucine biosynthesis; L-isoleucine from 2-oxobutanoate: step 1/4.</text>
</comment>
<dbReference type="InterPro" id="IPR039368">
    <property type="entry name" value="AHAS_TPP"/>
</dbReference>
<evidence type="ECO:0000259" key="14">
    <source>
        <dbReference type="Pfam" id="PF02776"/>
    </source>
</evidence>
<dbReference type="InterPro" id="IPR011766">
    <property type="entry name" value="TPP_enzyme_TPP-bd"/>
</dbReference>
<gene>
    <name evidence="15" type="ORF">OL599_09455</name>
</gene>
<keyword evidence="16" id="KW-1185">Reference proteome</keyword>
<dbReference type="AlphaFoldDB" id="A0AA41YLE2"/>
<dbReference type="GO" id="GO:0009097">
    <property type="term" value="P:isoleucine biosynthetic process"/>
    <property type="evidence" value="ECO:0007669"/>
    <property type="project" value="TreeGrafter"/>
</dbReference>
<feature type="domain" description="Thiamine pyrophosphate enzyme TPP-binding" evidence="13">
    <location>
        <begin position="413"/>
        <end position="559"/>
    </location>
</feature>
<dbReference type="Pfam" id="PF02776">
    <property type="entry name" value="TPP_enzyme_N"/>
    <property type="match status" value="1"/>
</dbReference>
<dbReference type="RefSeq" id="WP_264713607.1">
    <property type="nucleotide sequence ID" value="NZ_JAPDNT010000005.1"/>
</dbReference>
<dbReference type="Proteomes" id="UP001165679">
    <property type="component" value="Unassembled WGS sequence"/>
</dbReference>
<reference evidence="15" key="1">
    <citation type="submission" date="2022-09" db="EMBL/GenBank/DDBJ databases">
        <title>Rhodovastum sp. nov. RN2-1 isolated from soil in Seongnam, South Korea.</title>
        <authorList>
            <person name="Le N.T."/>
        </authorList>
    </citation>
    <scope>NUCLEOTIDE SEQUENCE</scope>
    <source>
        <strain evidence="15">RN2-1</strain>
    </source>
</reference>
<reference evidence="15" key="2">
    <citation type="submission" date="2022-10" db="EMBL/GenBank/DDBJ databases">
        <authorList>
            <person name="Trinh H.N."/>
        </authorList>
    </citation>
    <scope>NUCLEOTIDE SEQUENCE</scope>
    <source>
        <strain evidence="15">RN2-1</strain>
    </source>
</reference>
<dbReference type="Pfam" id="PF02775">
    <property type="entry name" value="TPP_enzyme_C"/>
    <property type="match status" value="1"/>
</dbReference>
<comment type="pathway">
    <text evidence="2 11">Amino-acid biosynthesis; L-valine biosynthesis; L-valine from pyruvate: step 1/4.</text>
</comment>
<dbReference type="FunFam" id="3.40.50.970:FF:000007">
    <property type="entry name" value="Acetolactate synthase"/>
    <property type="match status" value="1"/>
</dbReference>
<evidence type="ECO:0000256" key="5">
    <source>
        <dbReference type="ARBA" id="ARBA00022605"/>
    </source>
</evidence>
<dbReference type="CDD" id="cd02015">
    <property type="entry name" value="TPP_AHAS"/>
    <property type="match status" value="1"/>
</dbReference>
<name>A0AA41YLE2_9PROT</name>
<keyword evidence="9 11" id="KW-0786">Thiamine pyrophosphate</keyword>
<dbReference type="CDD" id="cd07035">
    <property type="entry name" value="TPP_PYR_POX_like"/>
    <property type="match status" value="1"/>
</dbReference>
<dbReference type="PANTHER" id="PTHR18968:SF13">
    <property type="entry name" value="ACETOLACTATE SYNTHASE CATALYTIC SUBUNIT, MITOCHONDRIAL"/>
    <property type="match status" value="1"/>
</dbReference>
<evidence type="ECO:0000259" key="12">
    <source>
        <dbReference type="Pfam" id="PF00205"/>
    </source>
</evidence>
<dbReference type="Pfam" id="PF00205">
    <property type="entry name" value="TPP_enzyme_M"/>
    <property type="match status" value="1"/>
</dbReference>
<dbReference type="SUPFAM" id="SSF52467">
    <property type="entry name" value="DHS-like NAD/FAD-binding domain"/>
    <property type="match status" value="1"/>
</dbReference>
<dbReference type="EC" id="2.2.1.6" evidence="4 11"/>
<dbReference type="NCBIfam" id="NF006581">
    <property type="entry name" value="PRK09107.1"/>
    <property type="match status" value="1"/>
</dbReference>
<evidence type="ECO:0000256" key="9">
    <source>
        <dbReference type="ARBA" id="ARBA00023052"/>
    </source>
</evidence>
<dbReference type="NCBIfam" id="TIGR00118">
    <property type="entry name" value="acolac_lg"/>
    <property type="match status" value="1"/>
</dbReference>
<dbReference type="InterPro" id="IPR012846">
    <property type="entry name" value="Acetolactate_synth_lsu"/>
</dbReference>
<comment type="catalytic activity">
    <reaction evidence="11">
        <text>2 pyruvate + H(+) = (2S)-2-acetolactate + CO2</text>
        <dbReference type="Rhea" id="RHEA:25249"/>
        <dbReference type="ChEBI" id="CHEBI:15361"/>
        <dbReference type="ChEBI" id="CHEBI:15378"/>
        <dbReference type="ChEBI" id="CHEBI:16526"/>
        <dbReference type="ChEBI" id="CHEBI:58476"/>
        <dbReference type="EC" id="2.2.1.6"/>
    </reaction>
</comment>
<keyword evidence="8 11" id="KW-0460">Magnesium</keyword>
<dbReference type="GO" id="GO:0030976">
    <property type="term" value="F:thiamine pyrophosphate binding"/>
    <property type="evidence" value="ECO:0007669"/>
    <property type="project" value="UniProtKB-UniRule"/>
</dbReference>
<accession>A0AA41YLE2</accession>
<comment type="cofactor">
    <cofactor evidence="11">
        <name>thiamine diphosphate</name>
        <dbReference type="ChEBI" id="CHEBI:58937"/>
    </cofactor>
    <text evidence="11">Binds 1 thiamine pyrophosphate per subunit.</text>
</comment>
<keyword evidence="7 11" id="KW-0479">Metal-binding</keyword>
<dbReference type="FunFam" id="3.40.50.1220:FF:000008">
    <property type="entry name" value="Acetolactate synthase"/>
    <property type="match status" value="1"/>
</dbReference>
<evidence type="ECO:0000256" key="11">
    <source>
        <dbReference type="RuleBase" id="RU003591"/>
    </source>
</evidence>
<evidence type="ECO:0000259" key="13">
    <source>
        <dbReference type="Pfam" id="PF02775"/>
    </source>
</evidence>
<evidence type="ECO:0000256" key="7">
    <source>
        <dbReference type="ARBA" id="ARBA00022723"/>
    </source>
</evidence>
<evidence type="ECO:0000256" key="8">
    <source>
        <dbReference type="ARBA" id="ARBA00022842"/>
    </source>
</evidence>
<evidence type="ECO:0000256" key="6">
    <source>
        <dbReference type="ARBA" id="ARBA00022679"/>
    </source>
</evidence>
<evidence type="ECO:0000256" key="10">
    <source>
        <dbReference type="ARBA" id="ARBA00023304"/>
    </source>
</evidence>
<dbReference type="Gene3D" id="3.40.50.970">
    <property type="match status" value="2"/>
</dbReference>
<keyword evidence="6 11" id="KW-0808">Transferase</keyword>
<organism evidence="15 16">
    <name type="scientific">Limobrevibacterium gyesilva</name>
    <dbReference type="NCBI Taxonomy" id="2991712"/>
    <lineage>
        <taxon>Bacteria</taxon>
        <taxon>Pseudomonadati</taxon>
        <taxon>Pseudomonadota</taxon>
        <taxon>Alphaproteobacteria</taxon>
        <taxon>Acetobacterales</taxon>
        <taxon>Acetobacteraceae</taxon>
        <taxon>Limobrevibacterium</taxon>
    </lineage>
</organism>
<dbReference type="EMBL" id="JAPDNT010000005">
    <property type="protein sequence ID" value="MCW3474810.1"/>
    <property type="molecule type" value="Genomic_DNA"/>
</dbReference>
<dbReference type="GO" id="GO:0050660">
    <property type="term" value="F:flavin adenine dinucleotide binding"/>
    <property type="evidence" value="ECO:0007669"/>
    <property type="project" value="InterPro"/>
</dbReference>